<dbReference type="EMBL" id="JAODBU010000004">
    <property type="protein sequence ID" value="MCT7398564.1"/>
    <property type="molecule type" value="Genomic_DNA"/>
</dbReference>
<feature type="domain" description="F5/8 type C" evidence="3">
    <location>
        <begin position="183"/>
        <end position="296"/>
    </location>
</feature>
<evidence type="ECO:0000256" key="2">
    <source>
        <dbReference type="SAM" id="SignalP"/>
    </source>
</evidence>
<proteinExistence type="predicted"/>
<dbReference type="Proteomes" id="UP001431199">
    <property type="component" value="Unassembled WGS sequence"/>
</dbReference>
<dbReference type="SUPFAM" id="SSF49785">
    <property type="entry name" value="Galactose-binding domain-like"/>
    <property type="match status" value="2"/>
</dbReference>
<dbReference type="RefSeq" id="WP_118565237.1">
    <property type="nucleotide sequence ID" value="NZ_JAODBU010000004.1"/>
</dbReference>
<dbReference type="Gene3D" id="2.60.120.260">
    <property type="entry name" value="Galactose-binding domain-like"/>
    <property type="match status" value="2"/>
</dbReference>
<evidence type="ECO:0000313" key="5">
    <source>
        <dbReference type="Proteomes" id="UP001431199"/>
    </source>
</evidence>
<feature type="chain" id="PRO_5046781514" evidence="2">
    <location>
        <begin position="23"/>
        <end position="582"/>
    </location>
</feature>
<name>A0ABT2LZ61_9FIRM</name>
<gene>
    <name evidence="4" type="ORF">N5B56_05615</name>
</gene>
<evidence type="ECO:0000256" key="1">
    <source>
        <dbReference type="ARBA" id="ARBA00023295"/>
    </source>
</evidence>
<dbReference type="InterPro" id="IPR008979">
    <property type="entry name" value="Galactose-bd-like_sf"/>
</dbReference>
<evidence type="ECO:0000259" key="3">
    <source>
        <dbReference type="PROSITE" id="PS50022"/>
    </source>
</evidence>
<keyword evidence="5" id="KW-1185">Reference proteome</keyword>
<accession>A0ABT2LZ61</accession>
<dbReference type="InterPro" id="IPR000421">
    <property type="entry name" value="FA58C"/>
</dbReference>
<comment type="caution">
    <text evidence="4">The sequence shown here is derived from an EMBL/GenBank/DDBJ whole genome shotgun (WGS) entry which is preliminary data.</text>
</comment>
<evidence type="ECO:0000313" key="4">
    <source>
        <dbReference type="EMBL" id="MCT7398564.1"/>
    </source>
</evidence>
<sequence>MKKLKLLAMSLAAIMTVSTVGMGDYAAVKGDDTTTCEVSTFSGNECVTYGKTVTSDMGVSSGSLSDIVDGNENNLWIAGGRITGTITIDLGAYYKISDFKIVFEASRDDGEWGYTVEGTDDESNWDMLWDNSNNSDNSKSLTGKNTEYGENVYNKLRIKITNIPGTLVWTAMREFCAYGVKISDSKVTNVAKGCSAKGYYSDGGSGNEAGGFPATNVTDGNTSSRWGGNGNGNGQYIIVDLGKTRKIEGFNVLFQKDAYPTLEEAKADTSDSESQYGQTWKYVIEGSNDQSTWTMLWNNNENDDNENWSRSQSGECEDKDNEYQYVRFTINRMPLHQSSTAQVWAAMYEFNIYSPVYTVTEGDSTTEAAYGDTYTVNGDATYGYYYNEEMYKKGDGLTVKDNINLEAVNTLNLSIANGAGIRTADPYGMRFQTTVTSDNYKAVNEQKAIKEGMLITTKDLYEKNGNVLEKESNYTKLDIANNGWYGENESAKTNTYCGSVVNIKEENFARGFIANAYVTITYKDGTTTTVYSDNMSDTRSVAQVAYNMTQSEGGQAELNRLGETIKAMIEGWATKYNANQAQ</sequence>
<dbReference type="Pfam" id="PF22633">
    <property type="entry name" value="F5_F8_type_C_2"/>
    <property type="match status" value="2"/>
</dbReference>
<reference evidence="4" key="1">
    <citation type="submission" date="2022-09" db="EMBL/GenBank/DDBJ databases">
        <title>Eubacterium sp. LFL-14 isolated from human feces.</title>
        <authorList>
            <person name="Liu F."/>
        </authorList>
    </citation>
    <scope>NUCLEOTIDE SEQUENCE</scope>
    <source>
        <strain evidence="4">LFL-14</strain>
    </source>
</reference>
<keyword evidence="1" id="KW-0326">Glycosidase</keyword>
<organism evidence="4 5">
    <name type="scientific">Eubacterium album</name>
    <dbReference type="NCBI Taxonomy" id="2978477"/>
    <lineage>
        <taxon>Bacteria</taxon>
        <taxon>Bacillati</taxon>
        <taxon>Bacillota</taxon>
        <taxon>Clostridia</taxon>
        <taxon>Eubacteriales</taxon>
        <taxon>Eubacteriaceae</taxon>
        <taxon>Eubacterium</taxon>
    </lineage>
</organism>
<keyword evidence="2" id="KW-0732">Signal</keyword>
<protein>
    <submittedName>
        <fullName evidence="4">Discoidin domain-containing protein</fullName>
    </submittedName>
</protein>
<dbReference type="PROSITE" id="PS50022">
    <property type="entry name" value="FA58C_3"/>
    <property type="match status" value="1"/>
</dbReference>
<feature type="signal peptide" evidence="2">
    <location>
        <begin position="1"/>
        <end position="22"/>
    </location>
</feature>
<keyword evidence="1" id="KW-0378">Hydrolase</keyword>